<keyword evidence="3" id="KW-0489">Methyltransferase</keyword>
<feature type="transmembrane region" description="Helical" evidence="1">
    <location>
        <begin position="43"/>
        <end position="62"/>
    </location>
</feature>
<dbReference type="CDD" id="cd02440">
    <property type="entry name" value="AdoMet_MTases"/>
    <property type="match status" value="1"/>
</dbReference>
<reference evidence="3 4" key="1">
    <citation type="submission" date="2018-07" db="EMBL/GenBank/DDBJ databases">
        <title>GABA Modulating Bacteria of the Human Gut Microbiota.</title>
        <authorList>
            <person name="Strandwitz P."/>
            <person name="Kim K.H."/>
            <person name="Terekhova D."/>
            <person name="Liu J.K."/>
            <person name="Sharma A."/>
            <person name="Levering J."/>
            <person name="Mcdonald D."/>
            <person name="Dietrich D."/>
            <person name="Ramadhar T.R."/>
            <person name="Lekbua A."/>
            <person name="Mroue N."/>
            <person name="Liston C."/>
            <person name="Stewart E.J."/>
            <person name="Dubin M.J."/>
            <person name="Zengler K."/>
            <person name="Knight R."/>
            <person name="Gilbert J.A."/>
            <person name="Clardy J."/>
            <person name="Lewis K."/>
        </authorList>
    </citation>
    <scope>NUCLEOTIDE SEQUENCE [LARGE SCALE GENOMIC DNA]</scope>
    <source>
        <strain evidence="3 4">KLE1738</strain>
    </source>
</reference>
<evidence type="ECO:0000313" key="3">
    <source>
        <dbReference type="EMBL" id="RFT06177.1"/>
    </source>
</evidence>
<evidence type="ECO:0000256" key="1">
    <source>
        <dbReference type="SAM" id="Phobius"/>
    </source>
</evidence>
<name>A0A3E2B2E9_9FIRM</name>
<dbReference type="InterPro" id="IPR029063">
    <property type="entry name" value="SAM-dependent_MTases_sf"/>
</dbReference>
<keyword evidence="1" id="KW-0472">Membrane</keyword>
<dbReference type="Gene3D" id="3.40.50.150">
    <property type="entry name" value="Vaccinia Virus protein VP39"/>
    <property type="match status" value="1"/>
</dbReference>
<dbReference type="PANTHER" id="PTHR43591">
    <property type="entry name" value="METHYLTRANSFERASE"/>
    <property type="match status" value="1"/>
</dbReference>
<organism evidence="3 4">
    <name type="scientific">Evtepia gabavorous</name>
    <dbReference type="NCBI Taxonomy" id="2211183"/>
    <lineage>
        <taxon>Bacteria</taxon>
        <taxon>Bacillati</taxon>
        <taxon>Bacillota</taxon>
        <taxon>Clostridia</taxon>
        <taxon>Eubacteriales</taxon>
        <taxon>Evtepia</taxon>
    </lineage>
</organism>
<feature type="domain" description="Methyltransferase" evidence="2">
    <location>
        <begin position="96"/>
        <end position="198"/>
    </location>
</feature>
<dbReference type="RefSeq" id="WP_117142463.1">
    <property type="nucleotide sequence ID" value="NZ_CAKXKJ010000001.1"/>
</dbReference>
<dbReference type="GO" id="GO:0032259">
    <property type="term" value="P:methylation"/>
    <property type="evidence" value="ECO:0007669"/>
    <property type="project" value="UniProtKB-KW"/>
</dbReference>
<dbReference type="Pfam" id="PF13649">
    <property type="entry name" value="Methyltransf_25"/>
    <property type="match status" value="1"/>
</dbReference>
<feature type="transmembrane region" description="Helical" evidence="1">
    <location>
        <begin position="20"/>
        <end position="37"/>
    </location>
</feature>
<dbReference type="GeneID" id="97995807"/>
<keyword evidence="1" id="KW-1133">Transmembrane helix</keyword>
<dbReference type="EMBL" id="QQRQ01000015">
    <property type="protein sequence ID" value="RFT06177.1"/>
    <property type="molecule type" value="Genomic_DNA"/>
</dbReference>
<keyword evidence="4" id="KW-1185">Reference proteome</keyword>
<protein>
    <submittedName>
        <fullName evidence="3">Class I SAM-dependent methyltransferase</fullName>
    </submittedName>
</protein>
<keyword evidence="1" id="KW-0812">Transmembrane</keyword>
<gene>
    <name evidence="3" type="ORF">DV520_08685</name>
</gene>
<dbReference type="GO" id="GO:0008168">
    <property type="term" value="F:methyltransferase activity"/>
    <property type="evidence" value="ECO:0007669"/>
    <property type="project" value="UniProtKB-KW"/>
</dbReference>
<keyword evidence="3" id="KW-0808">Transferase</keyword>
<dbReference type="OrthoDB" id="43862at2"/>
<accession>A0A3E2B2E9</accession>
<sequence length="262" mass="29203">MDQKKTDYGNWVPLALMKRLAAIAGALLAGEVLLIVLDGPTALTLLVGGLLAAAVILWLYMLRCRVLFDFNRGGLMGQVHQYLTDHLPWDGRGTLLDIGCGSGALTIRCAKRFPNASLVGVDYWGAAWSYAKEQCQQNAAAEGVSHRVRFQKGDAAHLAFPDETFEAAVSNFVFHEVRTQPDKREVVREALRVVKKGGCFAFQDLFEKESLYGDMTDFLSQLRQAGVQELHYIPHVERQGFIPRYVQAPWMLSDVGLLYGRK</sequence>
<evidence type="ECO:0000313" key="4">
    <source>
        <dbReference type="Proteomes" id="UP000260649"/>
    </source>
</evidence>
<dbReference type="InterPro" id="IPR041698">
    <property type="entry name" value="Methyltransf_25"/>
</dbReference>
<comment type="caution">
    <text evidence="3">The sequence shown here is derived from an EMBL/GenBank/DDBJ whole genome shotgun (WGS) entry which is preliminary data.</text>
</comment>
<dbReference type="SUPFAM" id="SSF53335">
    <property type="entry name" value="S-adenosyl-L-methionine-dependent methyltransferases"/>
    <property type="match status" value="1"/>
</dbReference>
<evidence type="ECO:0000259" key="2">
    <source>
        <dbReference type="Pfam" id="PF13649"/>
    </source>
</evidence>
<dbReference type="AlphaFoldDB" id="A0A3E2B2E9"/>
<proteinExistence type="predicted"/>
<dbReference type="PANTHER" id="PTHR43591:SF24">
    <property type="entry name" value="2-METHOXY-6-POLYPRENYL-1,4-BENZOQUINOL METHYLASE, MITOCHONDRIAL"/>
    <property type="match status" value="1"/>
</dbReference>
<dbReference type="Proteomes" id="UP000260649">
    <property type="component" value="Unassembled WGS sequence"/>
</dbReference>